<dbReference type="EMBL" id="KN729688">
    <property type="protein sequence ID" value="KIH61967.1"/>
    <property type="molecule type" value="Genomic_DNA"/>
</dbReference>
<evidence type="ECO:0000313" key="1">
    <source>
        <dbReference type="EMBL" id="KIH61967.1"/>
    </source>
</evidence>
<evidence type="ECO:0000313" key="2">
    <source>
        <dbReference type="Proteomes" id="UP000054047"/>
    </source>
</evidence>
<protein>
    <submittedName>
        <fullName evidence="1">Uncharacterized protein</fullName>
    </submittedName>
</protein>
<keyword evidence="2" id="KW-1185">Reference proteome</keyword>
<proteinExistence type="predicted"/>
<dbReference type="AlphaFoldDB" id="A0A0C2DHN4"/>
<accession>A0A0C2DHN4</accession>
<reference evidence="1 2" key="1">
    <citation type="submission" date="2013-12" db="EMBL/GenBank/DDBJ databases">
        <title>Draft genome of the parsitic nematode Ancylostoma duodenale.</title>
        <authorList>
            <person name="Mitreva M."/>
        </authorList>
    </citation>
    <scope>NUCLEOTIDE SEQUENCE [LARGE SCALE GENOMIC DNA]</scope>
    <source>
        <strain evidence="1 2">Zhejiang</strain>
    </source>
</reference>
<organism evidence="1 2">
    <name type="scientific">Ancylostoma duodenale</name>
    <dbReference type="NCBI Taxonomy" id="51022"/>
    <lineage>
        <taxon>Eukaryota</taxon>
        <taxon>Metazoa</taxon>
        <taxon>Ecdysozoa</taxon>
        <taxon>Nematoda</taxon>
        <taxon>Chromadorea</taxon>
        <taxon>Rhabditida</taxon>
        <taxon>Rhabditina</taxon>
        <taxon>Rhabditomorpha</taxon>
        <taxon>Strongyloidea</taxon>
        <taxon>Ancylostomatidae</taxon>
        <taxon>Ancylostomatinae</taxon>
        <taxon>Ancylostoma</taxon>
    </lineage>
</organism>
<sequence>MHFVQSPSGSFQILKGDALEEFNEYYNKVEEHMKHIEGMVQRMSPEAKQALDKLFDLHAQEYRIIRNLSESAEDELFDLWRKRRASYPRQALWMKESQWL</sequence>
<name>A0A0C2DHN4_9BILA</name>
<dbReference type="Proteomes" id="UP000054047">
    <property type="component" value="Unassembled WGS sequence"/>
</dbReference>
<gene>
    <name evidence="1" type="ORF">ANCDUO_07754</name>
</gene>
<dbReference type="OrthoDB" id="10483248at2759"/>